<name>A0ABP2A1V9_9HYPH</name>
<accession>A0ABP2A1V9</accession>
<sequence length="215" mass="23138">MTTTCRRKGNSGRLPSRQPASCCQLTTERHLQSEPPQAADHDRTTEPNGAGRTHQPSIGPPIAAPRRAAPRLGVASAFGSAPTQPEAPERAPPPGCPANDNDHRGRTIGRRPRAALLPERRRRDTLRARNNPAGGSNTAPPLSGDNIPSPQHARNPHLDLTLGLLLYAARQHRNLADSIAIVVEMTKGAIKISLTLIFLPPGAESCLLRQTAYER</sequence>
<evidence type="ECO:0000313" key="2">
    <source>
        <dbReference type="EMBL" id="CUA87208.1"/>
    </source>
</evidence>
<evidence type="ECO:0000313" key="3">
    <source>
        <dbReference type="Proteomes" id="UP000182178"/>
    </source>
</evidence>
<reference evidence="2 3" key="1">
    <citation type="submission" date="2015-08" db="EMBL/GenBank/DDBJ databases">
        <authorList>
            <person name="Varghese N."/>
        </authorList>
    </citation>
    <scope>NUCLEOTIDE SEQUENCE [LARGE SCALE GENOMIC DNA]</scope>
    <source>
        <strain evidence="2 3">DSM 18167</strain>
    </source>
</reference>
<keyword evidence="3" id="KW-1185">Reference proteome</keyword>
<organism evidence="2 3">
    <name type="scientific">Chelatococcus sambhunathii</name>
    <dbReference type="NCBI Taxonomy" id="363953"/>
    <lineage>
        <taxon>Bacteria</taxon>
        <taxon>Pseudomonadati</taxon>
        <taxon>Pseudomonadota</taxon>
        <taxon>Alphaproteobacteria</taxon>
        <taxon>Hyphomicrobiales</taxon>
        <taxon>Chelatococcaceae</taxon>
        <taxon>Chelatococcus</taxon>
    </lineage>
</organism>
<protein>
    <submittedName>
        <fullName evidence="2">Uncharacterized protein</fullName>
    </submittedName>
</protein>
<feature type="compositionally biased region" description="Basic residues" evidence="1">
    <location>
        <begin position="1"/>
        <end position="10"/>
    </location>
</feature>
<dbReference type="Proteomes" id="UP000182178">
    <property type="component" value="Unassembled WGS sequence"/>
</dbReference>
<gene>
    <name evidence="2" type="ORF">Ga0061061_103225</name>
</gene>
<feature type="compositionally biased region" description="Basic and acidic residues" evidence="1">
    <location>
        <begin position="118"/>
        <end position="127"/>
    </location>
</feature>
<evidence type="ECO:0000256" key="1">
    <source>
        <dbReference type="SAM" id="MobiDB-lite"/>
    </source>
</evidence>
<feature type="region of interest" description="Disordered" evidence="1">
    <location>
        <begin position="1"/>
        <end position="151"/>
    </location>
</feature>
<proteinExistence type="predicted"/>
<comment type="caution">
    <text evidence="2">The sequence shown here is derived from an EMBL/GenBank/DDBJ whole genome shotgun (WGS) entry which is preliminary data.</text>
</comment>
<dbReference type="EMBL" id="CYHC01000003">
    <property type="protein sequence ID" value="CUA87208.1"/>
    <property type="molecule type" value="Genomic_DNA"/>
</dbReference>